<dbReference type="AlphaFoldDB" id="A0A7R8ZZZ7"/>
<evidence type="ECO:0000256" key="1">
    <source>
        <dbReference type="ARBA" id="ARBA00022679"/>
    </source>
</evidence>
<keyword evidence="2" id="KW-0418">Kinase</keyword>
<feature type="non-terminal residue" evidence="3">
    <location>
        <position position="190"/>
    </location>
</feature>
<dbReference type="PANTHER" id="PTHR47690:SF1">
    <property type="entry name" value="GLUCOKINASE"/>
    <property type="match status" value="1"/>
</dbReference>
<evidence type="ECO:0000313" key="3">
    <source>
        <dbReference type="EMBL" id="CAD7238071.1"/>
    </source>
</evidence>
<dbReference type="CDD" id="cd24008">
    <property type="entry name" value="ASKHA_NBD_GLK"/>
    <property type="match status" value="1"/>
</dbReference>
<evidence type="ECO:0000256" key="2">
    <source>
        <dbReference type="ARBA" id="ARBA00022777"/>
    </source>
</evidence>
<dbReference type="SUPFAM" id="SSF53067">
    <property type="entry name" value="Actin-like ATPase domain"/>
    <property type="match status" value="1"/>
</dbReference>
<reference evidence="3" key="1">
    <citation type="submission" date="2020-11" db="EMBL/GenBank/DDBJ databases">
        <authorList>
            <person name="Tran Van P."/>
        </authorList>
    </citation>
    <scope>NUCLEOTIDE SEQUENCE</scope>
</reference>
<keyword evidence="1" id="KW-0808">Transferase</keyword>
<dbReference type="OrthoDB" id="10251652at2759"/>
<dbReference type="PANTHER" id="PTHR47690">
    <property type="entry name" value="GLUCOKINASE"/>
    <property type="match status" value="1"/>
</dbReference>
<protein>
    <submittedName>
        <fullName evidence="3">Uncharacterized protein</fullName>
    </submittedName>
</protein>
<accession>A0A7R8ZZZ7</accession>
<dbReference type="InterPro" id="IPR050201">
    <property type="entry name" value="Bacterial_glucokinase"/>
</dbReference>
<dbReference type="InterPro" id="IPR043129">
    <property type="entry name" value="ATPase_NBD"/>
</dbReference>
<dbReference type="EMBL" id="OB695642">
    <property type="protein sequence ID" value="CAD7238071.1"/>
    <property type="molecule type" value="Genomic_DNA"/>
</dbReference>
<dbReference type="GO" id="GO:0005536">
    <property type="term" value="F:D-glucose binding"/>
    <property type="evidence" value="ECO:0007669"/>
    <property type="project" value="InterPro"/>
</dbReference>
<dbReference type="GO" id="GO:0006096">
    <property type="term" value="P:glycolytic process"/>
    <property type="evidence" value="ECO:0007669"/>
    <property type="project" value="InterPro"/>
</dbReference>
<proteinExistence type="predicted"/>
<dbReference type="GO" id="GO:0004340">
    <property type="term" value="F:glucokinase activity"/>
    <property type="evidence" value="ECO:0007669"/>
    <property type="project" value="InterPro"/>
</dbReference>
<dbReference type="Gene3D" id="3.30.420.40">
    <property type="match status" value="1"/>
</dbReference>
<dbReference type="InterPro" id="IPR003836">
    <property type="entry name" value="Glucokinase"/>
</dbReference>
<gene>
    <name evidence="3" type="ORF">CTOB1V02_LOCUS15886</name>
</gene>
<organism evidence="3">
    <name type="scientific">Cyprideis torosa</name>
    <dbReference type="NCBI Taxonomy" id="163714"/>
    <lineage>
        <taxon>Eukaryota</taxon>
        <taxon>Metazoa</taxon>
        <taxon>Ecdysozoa</taxon>
        <taxon>Arthropoda</taxon>
        <taxon>Crustacea</taxon>
        <taxon>Oligostraca</taxon>
        <taxon>Ostracoda</taxon>
        <taxon>Podocopa</taxon>
        <taxon>Podocopida</taxon>
        <taxon>Cytherocopina</taxon>
        <taxon>Cytheroidea</taxon>
        <taxon>Cytherideidae</taxon>
        <taxon>Cyprideis</taxon>
    </lineage>
</organism>
<dbReference type="GO" id="GO:0005829">
    <property type="term" value="C:cytosol"/>
    <property type="evidence" value="ECO:0007669"/>
    <property type="project" value="TreeGrafter"/>
</dbReference>
<dbReference type="Gene3D" id="3.40.367.20">
    <property type="match status" value="1"/>
</dbReference>
<sequence length="190" mass="20318">MEVLAVADYPDLGAAMAAWREHHPVAGKIRKAAIAIANPITGDAIRMTNSHWQFSTEATRKALGLDELKMVNDLTAMALGTLTLTPDDYLCIGERDPHHQLPVAVVGLGTGLGVSGLLPDGRGGHVPLMCEGGHTTFAACDAHERAIADVLSRRFPEHISWERILAGQGIVNLHDAMAEVEGRPTEADHP</sequence>
<dbReference type="GO" id="GO:0005524">
    <property type="term" value="F:ATP binding"/>
    <property type="evidence" value="ECO:0007669"/>
    <property type="project" value="InterPro"/>
</dbReference>
<dbReference type="Pfam" id="PF02685">
    <property type="entry name" value="Glucokinase"/>
    <property type="match status" value="1"/>
</dbReference>
<name>A0A7R8ZZZ7_9CRUS</name>